<gene>
    <name evidence="13" type="primary">glyA</name>
    <name evidence="16" type="ORF">G5575_16640</name>
</gene>
<feature type="modified residue" description="N6-(pyridoxal phosphate)lysine" evidence="13 14">
    <location>
        <position position="239"/>
    </location>
</feature>
<evidence type="ECO:0000259" key="15">
    <source>
        <dbReference type="Pfam" id="PF00464"/>
    </source>
</evidence>
<reference evidence="16 17" key="1">
    <citation type="submission" date="2020-02" db="EMBL/GenBank/DDBJ databases">
        <authorList>
            <person name="Khan S.A."/>
            <person name="Jeon C.O."/>
            <person name="Chun B.H."/>
        </authorList>
    </citation>
    <scope>NUCLEOTIDE SEQUENCE [LARGE SCALE GENOMIC DNA]</scope>
    <source>
        <strain evidence="16 17">H239</strain>
    </source>
</reference>
<comment type="cofactor">
    <cofactor evidence="2 13 14">
        <name>pyridoxal 5'-phosphate</name>
        <dbReference type="ChEBI" id="CHEBI:597326"/>
    </cofactor>
</comment>
<keyword evidence="9 13" id="KW-0808">Transferase</keyword>
<dbReference type="NCBIfam" id="NF000586">
    <property type="entry name" value="PRK00011.1"/>
    <property type="match status" value="1"/>
</dbReference>
<comment type="caution">
    <text evidence="13">Lacks conserved residue(s) required for the propagation of feature annotation.</text>
</comment>
<feature type="binding site" evidence="13">
    <location>
        <position position="254"/>
    </location>
    <ligand>
        <name>(6S)-5,6,7,8-tetrahydrofolate</name>
        <dbReference type="ChEBI" id="CHEBI:57453"/>
    </ligand>
</feature>
<dbReference type="InterPro" id="IPR015424">
    <property type="entry name" value="PyrdxlP-dep_Trfase"/>
</dbReference>
<keyword evidence="7 13" id="KW-0554">One-carbon metabolism</keyword>
<protein>
    <recommendedName>
        <fullName evidence="13">Serine hydroxymethyltransferase</fullName>
        <shortName evidence="13">SHMT</shortName>
        <shortName evidence="13">Serine methylase</shortName>
        <ecNumber evidence="13">2.1.2.1</ecNumber>
    </recommendedName>
</protein>
<evidence type="ECO:0000256" key="10">
    <source>
        <dbReference type="ARBA" id="ARBA00022898"/>
    </source>
</evidence>
<feature type="domain" description="Serine hydroxymethyltransferase-like" evidence="15">
    <location>
        <begin position="17"/>
        <end position="394"/>
    </location>
</feature>
<evidence type="ECO:0000256" key="2">
    <source>
        <dbReference type="ARBA" id="ARBA00001933"/>
    </source>
</evidence>
<dbReference type="FunFam" id="3.40.640.10:FF:000001">
    <property type="entry name" value="Serine hydroxymethyltransferase"/>
    <property type="match status" value="1"/>
</dbReference>
<evidence type="ECO:0000256" key="4">
    <source>
        <dbReference type="ARBA" id="ARBA00006376"/>
    </source>
</evidence>
<evidence type="ECO:0000313" key="17">
    <source>
        <dbReference type="Proteomes" id="UP000474802"/>
    </source>
</evidence>
<dbReference type="GO" id="GO:0019264">
    <property type="term" value="P:glycine biosynthetic process from serine"/>
    <property type="evidence" value="ECO:0007669"/>
    <property type="project" value="UniProtKB-UniRule"/>
</dbReference>
<proteinExistence type="inferred from homology"/>
<evidence type="ECO:0000256" key="3">
    <source>
        <dbReference type="ARBA" id="ARBA00004496"/>
    </source>
</evidence>
<comment type="caution">
    <text evidence="16">The sequence shown here is derived from an EMBL/GenBank/DDBJ whole genome shotgun (WGS) entry which is preliminary data.</text>
</comment>
<comment type="pathway">
    <text evidence="13">One-carbon metabolism; tetrahydrofolate interconversion.</text>
</comment>
<dbReference type="PIRSF" id="PIRSF000412">
    <property type="entry name" value="SHMT"/>
    <property type="match status" value="1"/>
</dbReference>
<sequence>MNAHTSSLFPQFFSNTLAETDPELAAAVGQELGRQQHEIELIASENIVSRAVLEAQGSVLTNKYAEGYPGKRYYGGCEYVDVAETLAIERAKQLFGVGFANVQPNSGSQANQGVYQALIQPGDTILGMSLDAGGHLTHGAKPNQSGKWFNAIQYGLRQQDGMVDMDQVRSLAKEHKPKMIVAGFSAYSRIMDWAEFRAIADEVGAILFVDMAHVAGLVAGGVYPSPFPHAHVATTTTHKTLRGPRGGLILTNDEDIAKKINSAIFPGIQGGPLMHVIAGKAVAFKEALTPEFKTYAAQVVANAKVLADTLVKGGVDIVSGGTDNHLMLVDLRPKGLTGKATENALGRAFITCNKNAVPFDPEKPAITSGIRLGTPAGTTRGFGEAEFEEIGELIIEVLDGLKGNGDDNNGAVEAVVREKVKALTARFPIYS</sequence>
<dbReference type="Proteomes" id="UP000474802">
    <property type="component" value="Unassembled WGS sequence"/>
</dbReference>
<dbReference type="GO" id="GO:0030170">
    <property type="term" value="F:pyridoxal phosphate binding"/>
    <property type="evidence" value="ECO:0007669"/>
    <property type="project" value="UniProtKB-UniRule"/>
</dbReference>
<dbReference type="GO" id="GO:0005829">
    <property type="term" value="C:cytosol"/>
    <property type="evidence" value="ECO:0007669"/>
    <property type="project" value="TreeGrafter"/>
</dbReference>
<dbReference type="EC" id="2.1.2.1" evidence="13"/>
<dbReference type="EMBL" id="JAALFG010000004">
    <property type="protein sequence ID" value="NGP19053.1"/>
    <property type="molecule type" value="Genomic_DNA"/>
</dbReference>
<evidence type="ECO:0000256" key="6">
    <source>
        <dbReference type="ARBA" id="ARBA00022490"/>
    </source>
</evidence>
<keyword evidence="8 13" id="KW-0028">Amino-acid biosynthesis</keyword>
<dbReference type="GO" id="GO:0032259">
    <property type="term" value="P:methylation"/>
    <property type="evidence" value="ECO:0007669"/>
    <property type="project" value="UniProtKB-KW"/>
</dbReference>
<evidence type="ECO:0000256" key="1">
    <source>
        <dbReference type="ARBA" id="ARBA00001528"/>
    </source>
</evidence>
<comment type="function">
    <text evidence="12">Catalyzes the reversible interconversion of alpha-methyl-L-serine to D-alanine with tetrahydrofolate (THF) serving as the one-carbon carrier. Cannot use alpha-methyl-D-serine, L-serine, D-serine or L-alanine.</text>
</comment>
<evidence type="ECO:0000256" key="7">
    <source>
        <dbReference type="ARBA" id="ARBA00022563"/>
    </source>
</evidence>
<dbReference type="AlphaFoldDB" id="A0A6M1SXP8"/>
<dbReference type="InterPro" id="IPR015421">
    <property type="entry name" value="PyrdxlP-dep_Trfase_major"/>
</dbReference>
<evidence type="ECO:0000256" key="11">
    <source>
        <dbReference type="ARBA" id="ARBA00051216"/>
    </source>
</evidence>
<evidence type="ECO:0000256" key="12">
    <source>
        <dbReference type="ARBA" id="ARBA00057572"/>
    </source>
</evidence>
<evidence type="ECO:0000256" key="14">
    <source>
        <dbReference type="PIRSR" id="PIRSR000412-50"/>
    </source>
</evidence>
<evidence type="ECO:0000256" key="9">
    <source>
        <dbReference type="ARBA" id="ARBA00022679"/>
    </source>
</evidence>
<dbReference type="UniPathway" id="UPA00193"/>
<accession>A0A6M1SXP8</accession>
<comment type="pathway">
    <text evidence="13">Amino-acid biosynthesis; glycine biosynthesis; glycine from L-serine: step 1/1.</text>
</comment>
<dbReference type="HAMAP" id="MF_00051">
    <property type="entry name" value="SHMT"/>
    <property type="match status" value="1"/>
</dbReference>
<keyword evidence="16" id="KW-0489">Methyltransferase</keyword>
<comment type="catalytic activity">
    <reaction evidence="11">
        <text>(6R)-5,10-methylene-5,6,7,8-tetrahydrofolate + D-alanine + H2O = 2-methylserine + (6S)-5,6,7,8-tetrahydrofolate</text>
        <dbReference type="Rhea" id="RHEA:10064"/>
        <dbReference type="ChEBI" id="CHEBI:15377"/>
        <dbReference type="ChEBI" id="CHEBI:15636"/>
        <dbReference type="ChEBI" id="CHEBI:57416"/>
        <dbReference type="ChEBI" id="CHEBI:57453"/>
        <dbReference type="ChEBI" id="CHEBI:58275"/>
        <dbReference type="EC" id="2.1.2.7"/>
    </reaction>
</comment>
<evidence type="ECO:0000256" key="8">
    <source>
        <dbReference type="ARBA" id="ARBA00022605"/>
    </source>
</evidence>
<dbReference type="GO" id="GO:0004372">
    <property type="term" value="F:glycine hydroxymethyltransferase activity"/>
    <property type="evidence" value="ECO:0007669"/>
    <property type="project" value="UniProtKB-UniRule"/>
</dbReference>
<evidence type="ECO:0000313" key="16">
    <source>
        <dbReference type="EMBL" id="NGP19053.1"/>
    </source>
</evidence>
<feature type="site" description="Plays an important role in substrate specificity" evidence="13">
    <location>
        <position position="238"/>
    </location>
</feature>
<comment type="subcellular location">
    <subcellularLocation>
        <location evidence="3 13">Cytoplasm</location>
    </subcellularLocation>
</comment>
<dbReference type="InterPro" id="IPR039429">
    <property type="entry name" value="SHMT-like_dom"/>
</dbReference>
<comment type="similarity">
    <text evidence="4 13">Belongs to the SHMT family.</text>
</comment>
<dbReference type="InterPro" id="IPR049943">
    <property type="entry name" value="Ser_HO-MeTrfase-like"/>
</dbReference>
<dbReference type="SUPFAM" id="SSF53383">
    <property type="entry name" value="PLP-dependent transferases"/>
    <property type="match status" value="1"/>
</dbReference>
<dbReference type="RefSeq" id="WP_164535300.1">
    <property type="nucleotide sequence ID" value="NZ_JAALFG010000004.1"/>
</dbReference>
<comment type="function">
    <text evidence="13">Catalyzes the reversible interconversion of serine and glycine with tetrahydrofolate (THF) serving as the one-carbon carrier. This reaction serves as the major source of one-carbon groups required for the biosynthesis of purines, thymidylate, methionine, and other important biomolecules. Also exhibits THF-independent aldolase activity toward beta-hydroxyamino acids, producing glycine and aldehydes, via a retro-aldol mechanism.</text>
</comment>
<name>A0A6M1SXP8_9HYPH</name>
<dbReference type="GO" id="GO:0008168">
    <property type="term" value="F:methyltransferase activity"/>
    <property type="evidence" value="ECO:0007669"/>
    <property type="project" value="UniProtKB-KW"/>
</dbReference>
<dbReference type="PROSITE" id="PS00096">
    <property type="entry name" value="SHMT"/>
    <property type="match status" value="1"/>
</dbReference>
<dbReference type="Pfam" id="PF00464">
    <property type="entry name" value="SHMT"/>
    <property type="match status" value="1"/>
</dbReference>
<comment type="subunit">
    <text evidence="5 13">Homodimer.</text>
</comment>
<evidence type="ECO:0000256" key="13">
    <source>
        <dbReference type="HAMAP-Rule" id="MF_00051"/>
    </source>
</evidence>
<organism evidence="16 17">
    <name type="scientific">Devosia aurantiaca</name>
    <dbReference type="NCBI Taxonomy" id="2714858"/>
    <lineage>
        <taxon>Bacteria</taxon>
        <taxon>Pseudomonadati</taxon>
        <taxon>Pseudomonadota</taxon>
        <taxon>Alphaproteobacteria</taxon>
        <taxon>Hyphomicrobiales</taxon>
        <taxon>Devosiaceae</taxon>
        <taxon>Devosia</taxon>
    </lineage>
</organism>
<dbReference type="InterPro" id="IPR001085">
    <property type="entry name" value="Ser_HO-MeTrfase"/>
</dbReference>
<dbReference type="PANTHER" id="PTHR11680">
    <property type="entry name" value="SERINE HYDROXYMETHYLTRANSFERASE"/>
    <property type="match status" value="1"/>
</dbReference>
<dbReference type="Gene3D" id="3.40.640.10">
    <property type="entry name" value="Type I PLP-dependent aspartate aminotransferase-like (Major domain)"/>
    <property type="match status" value="1"/>
</dbReference>
<dbReference type="InterPro" id="IPR019798">
    <property type="entry name" value="Ser_HO-MeTrfase_PLP_BS"/>
</dbReference>
<evidence type="ECO:0000256" key="5">
    <source>
        <dbReference type="ARBA" id="ARBA00011738"/>
    </source>
</evidence>
<reference evidence="16 17" key="2">
    <citation type="submission" date="2020-03" db="EMBL/GenBank/DDBJ databases">
        <title>Devosia chinhatensis sp. nov., isolated from a hexachlorocyclohexane (HCH) dump site in India.</title>
        <authorList>
            <person name="Kumar M."/>
            <person name="Lal R."/>
        </authorList>
    </citation>
    <scope>NUCLEOTIDE SEQUENCE [LARGE SCALE GENOMIC DNA]</scope>
    <source>
        <strain evidence="16 17">H239</strain>
    </source>
</reference>
<dbReference type="UniPathway" id="UPA00288">
    <property type="reaction ID" value="UER01023"/>
</dbReference>
<dbReference type="InterPro" id="IPR015422">
    <property type="entry name" value="PyrdxlP-dep_Trfase_small"/>
</dbReference>
<keyword evidence="6 13" id="KW-0963">Cytoplasm</keyword>
<dbReference type="PANTHER" id="PTHR11680:SF35">
    <property type="entry name" value="SERINE HYDROXYMETHYLTRANSFERASE 1"/>
    <property type="match status" value="1"/>
</dbReference>
<dbReference type="GO" id="GO:0035999">
    <property type="term" value="P:tetrahydrofolate interconversion"/>
    <property type="evidence" value="ECO:0007669"/>
    <property type="project" value="UniProtKB-UniRule"/>
</dbReference>
<keyword evidence="17" id="KW-1185">Reference proteome</keyword>
<keyword evidence="10 13" id="KW-0663">Pyridoxal phosphate</keyword>
<dbReference type="GO" id="GO:0050413">
    <property type="term" value="F:D-alanine 2-hydroxymethyltransferase activity"/>
    <property type="evidence" value="ECO:0007669"/>
    <property type="project" value="UniProtKB-EC"/>
</dbReference>
<comment type="catalytic activity">
    <reaction evidence="1 13">
        <text>(6R)-5,10-methylene-5,6,7,8-tetrahydrofolate + glycine + H2O = (6S)-5,6,7,8-tetrahydrofolate + L-serine</text>
        <dbReference type="Rhea" id="RHEA:15481"/>
        <dbReference type="ChEBI" id="CHEBI:15377"/>
        <dbReference type="ChEBI" id="CHEBI:15636"/>
        <dbReference type="ChEBI" id="CHEBI:33384"/>
        <dbReference type="ChEBI" id="CHEBI:57305"/>
        <dbReference type="ChEBI" id="CHEBI:57453"/>
        <dbReference type="EC" id="2.1.2.1"/>
    </reaction>
</comment>
<feature type="binding site" evidence="13">
    <location>
        <begin position="134"/>
        <end position="136"/>
    </location>
    <ligand>
        <name>(6S)-5,6,7,8-tetrahydrofolate</name>
        <dbReference type="ChEBI" id="CHEBI:57453"/>
    </ligand>
</feature>
<dbReference type="CDD" id="cd00378">
    <property type="entry name" value="SHMT"/>
    <property type="match status" value="1"/>
</dbReference>
<dbReference type="FunFam" id="3.90.1150.10:FF:000003">
    <property type="entry name" value="Serine hydroxymethyltransferase"/>
    <property type="match status" value="1"/>
</dbReference>
<dbReference type="Gene3D" id="3.90.1150.10">
    <property type="entry name" value="Aspartate Aminotransferase, domain 1"/>
    <property type="match status" value="1"/>
</dbReference>
<feature type="binding site" evidence="13">
    <location>
        <position position="130"/>
    </location>
    <ligand>
        <name>(6S)-5,6,7,8-tetrahydrofolate</name>
        <dbReference type="ChEBI" id="CHEBI:57453"/>
    </ligand>
</feature>